<comment type="cofactor">
    <cofactor evidence="1">
        <name>Fe(3+)</name>
        <dbReference type="ChEBI" id="CHEBI:29034"/>
    </cofactor>
</comment>
<keyword evidence="6" id="KW-0408">Iron</keyword>
<gene>
    <name evidence="8" type="ORF">GJV26_02425</name>
</gene>
<protein>
    <submittedName>
        <fullName evidence="8">Hydroxyquinol 1,2-dioxygenase</fullName>
    </submittedName>
</protein>
<dbReference type="SUPFAM" id="SSF49482">
    <property type="entry name" value="Aromatic compound dioxygenase"/>
    <property type="match status" value="1"/>
</dbReference>
<evidence type="ECO:0000256" key="3">
    <source>
        <dbReference type="ARBA" id="ARBA00022723"/>
    </source>
</evidence>
<dbReference type="RefSeq" id="WP_155707340.1">
    <property type="nucleotide sequence ID" value="NZ_BMWU01000016.1"/>
</dbReference>
<dbReference type="InterPro" id="IPR000627">
    <property type="entry name" value="Intradiol_dOase_C"/>
</dbReference>
<dbReference type="EMBL" id="WNWM01000002">
    <property type="protein sequence ID" value="MUI11348.1"/>
    <property type="molecule type" value="Genomic_DNA"/>
</dbReference>
<evidence type="ECO:0000259" key="7">
    <source>
        <dbReference type="PROSITE" id="PS00083"/>
    </source>
</evidence>
<keyword evidence="5" id="KW-0560">Oxidoreductase</keyword>
<organism evidence="8 9">
    <name type="scientific">Pseudoduganella dura</name>
    <dbReference type="NCBI Taxonomy" id="321982"/>
    <lineage>
        <taxon>Bacteria</taxon>
        <taxon>Pseudomonadati</taxon>
        <taxon>Pseudomonadota</taxon>
        <taxon>Betaproteobacteria</taxon>
        <taxon>Burkholderiales</taxon>
        <taxon>Oxalobacteraceae</taxon>
        <taxon>Telluria group</taxon>
        <taxon>Pseudoduganella</taxon>
    </lineage>
</organism>
<dbReference type="GO" id="GO:0008199">
    <property type="term" value="F:ferric iron binding"/>
    <property type="evidence" value="ECO:0007669"/>
    <property type="project" value="InterPro"/>
</dbReference>
<dbReference type="OrthoDB" id="9800887at2"/>
<dbReference type="PROSITE" id="PS00083">
    <property type="entry name" value="INTRADIOL_DIOXYGENAS"/>
    <property type="match status" value="1"/>
</dbReference>
<sequence>MRNFNEENITDAVLGRVSGSPDPRTRAISGALVRHLHAFIREIEPTQEEWEWAIDFLTATGRMCSATRQEFILLSDVLGVSMLVDALNHRVPEGATETTVLGPFYVNDPPELPNGSAVFAAVAGETPLLVEGTVRDTDGRPVAEASVDVWLADEEGYYDVQLSADRYTGRGRFRTDSEGNFSLQATVPSPYPIPDDGPVGDMLKAQGRHPYRPAHVHFRIAALGCKTLVTHLFLEGDPYLDSDVVFGVKDSLVERLIDLPAAAEASRLRDGSPQLALRRNFVLAKDTSA</sequence>
<dbReference type="Proteomes" id="UP000431684">
    <property type="component" value="Unassembled WGS sequence"/>
</dbReference>
<dbReference type="InterPro" id="IPR007535">
    <property type="entry name" value="Catechol_dOase_N"/>
</dbReference>
<keyword evidence="4 8" id="KW-0223">Dioxygenase</keyword>
<accession>A0A6I3XF42</accession>
<proteinExistence type="inferred from homology"/>
<evidence type="ECO:0000256" key="2">
    <source>
        <dbReference type="ARBA" id="ARBA00007825"/>
    </source>
</evidence>
<evidence type="ECO:0000256" key="5">
    <source>
        <dbReference type="ARBA" id="ARBA00023002"/>
    </source>
</evidence>
<evidence type="ECO:0000256" key="1">
    <source>
        <dbReference type="ARBA" id="ARBA00001965"/>
    </source>
</evidence>
<dbReference type="GO" id="GO:0018576">
    <property type="term" value="F:catechol 1,2-dioxygenase activity"/>
    <property type="evidence" value="ECO:0007669"/>
    <property type="project" value="InterPro"/>
</dbReference>
<keyword evidence="9" id="KW-1185">Reference proteome</keyword>
<dbReference type="PANTHER" id="PTHR33711">
    <property type="entry name" value="DIOXYGENASE, PUTATIVE (AFU_ORTHOLOGUE AFUA_2G02910)-RELATED"/>
    <property type="match status" value="1"/>
</dbReference>
<dbReference type="AlphaFoldDB" id="A0A6I3XF42"/>
<evidence type="ECO:0000256" key="4">
    <source>
        <dbReference type="ARBA" id="ARBA00022964"/>
    </source>
</evidence>
<dbReference type="Pfam" id="PF00775">
    <property type="entry name" value="Dioxygenase_C"/>
    <property type="match status" value="1"/>
</dbReference>
<dbReference type="InterPro" id="IPR050770">
    <property type="entry name" value="Intradiol_RC_Dioxygenase"/>
</dbReference>
<comment type="caution">
    <text evidence="8">The sequence shown here is derived from an EMBL/GenBank/DDBJ whole genome shotgun (WGS) entry which is preliminary data.</text>
</comment>
<dbReference type="CDD" id="cd03461">
    <property type="entry name" value="1_2-HQD"/>
    <property type="match status" value="1"/>
</dbReference>
<reference evidence="8 9" key="1">
    <citation type="submission" date="2019-11" db="EMBL/GenBank/DDBJ databases">
        <title>Draft Genome Sequences of Six Type Strains of the Genus Massilia.</title>
        <authorList>
            <person name="Miess H."/>
            <person name="Frediansyah A."/>
            <person name="Goeker M."/>
            <person name="Gross H."/>
        </authorList>
    </citation>
    <scope>NUCLEOTIDE SEQUENCE [LARGE SCALE GENOMIC DNA]</scope>
    <source>
        <strain evidence="8 9">DSM 17513</strain>
    </source>
</reference>
<name>A0A6I3XF42_9BURK</name>
<dbReference type="GO" id="GO:0009712">
    <property type="term" value="P:catechol-containing compound metabolic process"/>
    <property type="evidence" value="ECO:0007669"/>
    <property type="project" value="InterPro"/>
</dbReference>
<evidence type="ECO:0000256" key="6">
    <source>
        <dbReference type="ARBA" id="ARBA00023004"/>
    </source>
</evidence>
<dbReference type="InterPro" id="IPR015889">
    <property type="entry name" value="Intradiol_dOase_core"/>
</dbReference>
<comment type="similarity">
    <text evidence="2">Belongs to the intradiol ring-cleavage dioxygenase family.</text>
</comment>
<dbReference type="Gene3D" id="2.60.130.10">
    <property type="entry name" value="Aromatic compound dioxygenase"/>
    <property type="match status" value="1"/>
</dbReference>
<keyword evidence="3" id="KW-0479">Metal-binding</keyword>
<dbReference type="Pfam" id="PF04444">
    <property type="entry name" value="Dioxygenase_N"/>
    <property type="match status" value="1"/>
</dbReference>
<feature type="domain" description="Intradiol ring-cleavage dioxygenases" evidence="7">
    <location>
        <begin position="130"/>
        <end position="158"/>
    </location>
</feature>
<evidence type="ECO:0000313" key="9">
    <source>
        <dbReference type="Proteomes" id="UP000431684"/>
    </source>
</evidence>
<evidence type="ECO:0000313" key="8">
    <source>
        <dbReference type="EMBL" id="MUI11348.1"/>
    </source>
</evidence>
<dbReference type="InterPro" id="IPR039390">
    <property type="entry name" value="1_2-HQD/HQD"/>
</dbReference>
<dbReference type="PANTHER" id="PTHR33711:SF7">
    <property type="entry name" value="INTRADIOL RING-CLEAVAGE DIOXYGENASES DOMAIN-CONTAINING PROTEIN-RELATED"/>
    <property type="match status" value="1"/>
</dbReference>